<dbReference type="CDD" id="cd13867">
    <property type="entry name" value="CuRO_2_CueO_FtsP"/>
    <property type="match status" value="1"/>
</dbReference>
<dbReference type="Pfam" id="PF07732">
    <property type="entry name" value="Cu-oxidase_3"/>
    <property type="match status" value="1"/>
</dbReference>
<dbReference type="InterPro" id="IPR011706">
    <property type="entry name" value="Cu-oxidase_C"/>
</dbReference>
<dbReference type="Gene3D" id="2.60.40.420">
    <property type="entry name" value="Cupredoxins - blue copper proteins"/>
    <property type="match status" value="3"/>
</dbReference>
<feature type="signal peptide" evidence="4">
    <location>
        <begin position="1"/>
        <end position="22"/>
    </location>
</feature>
<proteinExistence type="inferred from homology"/>
<comment type="caution">
    <text evidence="7">The sequence shown here is derived from an EMBL/GenBank/DDBJ whole genome shotgun (WGS) entry which is preliminary data.</text>
</comment>
<comment type="similarity">
    <text evidence="1">Belongs to the multicopper oxidase family.</text>
</comment>
<dbReference type="CDD" id="cd13890">
    <property type="entry name" value="CuRO_3_CueO_FtsP"/>
    <property type="match status" value="1"/>
</dbReference>
<feature type="domain" description="Plastocyanin-like" evidence="5">
    <location>
        <begin position="368"/>
        <end position="483"/>
    </location>
</feature>
<dbReference type="CDD" id="cd04232">
    <property type="entry name" value="CuRO_1_CueO_FtsP"/>
    <property type="match status" value="1"/>
</dbReference>
<organism evidence="7 8">
    <name type="scientific">Luedemannella flava</name>
    <dbReference type="NCBI Taxonomy" id="349316"/>
    <lineage>
        <taxon>Bacteria</taxon>
        <taxon>Bacillati</taxon>
        <taxon>Actinomycetota</taxon>
        <taxon>Actinomycetes</taxon>
        <taxon>Micromonosporales</taxon>
        <taxon>Micromonosporaceae</taxon>
        <taxon>Luedemannella</taxon>
    </lineage>
</organism>
<keyword evidence="8" id="KW-1185">Reference proteome</keyword>
<dbReference type="PROSITE" id="PS00080">
    <property type="entry name" value="MULTICOPPER_OXIDASE2"/>
    <property type="match status" value="1"/>
</dbReference>
<evidence type="ECO:0000313" key="8">
    <source>
        <dbReference type="Proteomes" id="UP001500218"/>
    </source>
</evidence>
<protein>
    <submittedName>
        <fullName evidence="7">Multicopper oxidase domain-containing protein</fullName>
    </submittedName>
</protein>
<accession>A0ABP4YJ12</accession>
<evidence type="ECO:0000256" key="2">
    <source>
        <dbReference type="ARBA" id="ARBA00022723"/>
    </source>
</evidence>
<dbReference type="InterPro" id="IPR002355">
    <property type="entry name" value="Cu_oxidase_Cu_BS"/>
</dbReference>
<reference evidence="8" key="1">
    <citation type="journal article" date="2019" name="Int. J. Syst. Evol. Microbiol.">
        <title>The Global Catalogue of Microorganisms (GCM) 10K type strain sequencing project: providing services to taxonomists for standard genome sequencing and annotation.</title>
        <authorList>
            <consortium name="The Broad Institute Genomics Platform"/>
            <consortium name="The Broad Institute Genome Sequencing Center for Infectious Disease"/>
            <person name="Wu L."/>
            <person name="Ma J."/>
        </authorList>
    </citation>
    <scope>NUCLEOTIDE SEQUENCE [LARGE SCALE GENOMIC DNA]</scope>
    <source>
        <strain evidence="8">JCM 13250</strain>
    </source>
</reference>
<evidence type="ECO:0000259" key="5">
    <source>
        <dbReference type="Pfam" id="PF07731"/>
    </source>
</evidence>
<name>A0ABP4YJ12_9ACTN</name>
<keyword evidence="4" id="KW-0732">Signal</keyword>
<evidence type="ECO:0000256" key="1">
    <source>
        <dbReference type="ARBA" id="ARBA00010609"/>
    </source>
</evidence>
<evidence type="ECO:0000313" key="7">
    <source>
        <dbReference type="EMBL" id="GAA1811989.1"/>
    </source>
</evidence>
<dbReference type="InterPro" id="IPR045087">
    <property type="entry name" value="Cu-oxidase_fam"/>
</dbReference>
<keyword evidence="2" id="KW-0479">Metal-binding</keyword>
<dbReference type="PANTHER" id="PTHR48267:SF1">
    <property type="entry name" value="BILIRUBIN OXIDASE"/>
    <property type="match status" value="1"/>
</dbReference>
<feature type="domain" description="Plastocyanin-like" evidence="6">
    <location>
        <begin position="76"/>
        <end position="180"/>
    </location>
</feature>
<feature type="chain" id="PRO_5045551407" evidence="4">
    <location>
        <begin position="23"/>
        <end position="484"/>
    </location>
</feature>
<keyword evidence="3" id="KW-0560">Oxidoreductase</keyword>
<dbReference type="PANTHER" id="PTHR48267">
    <property type="entry name" value="CUPREDOXIN SUPERFAMILY PROTEIN"/>
    <property type="match status" value="1"/>
</dbReference>
<dbReference type="InterPro" id="IPR011707">
    <property type="entry name" value="Cu-oxidase-like_N"/>
</dbReference>
<dbReference type="Pfam" id="PF07731">
    <property type="entry name" value="Cu-oxidase_2"/>
    <property type="match status" value="1"/>
</dbReference>
<evidence type="ECO:0000259" key="6">
    <source>
        <dbReference type="Pfam" id="PF07732"/>
    </source>
</evidence>
<dbReference type="SUPFAM" id="SSF49503">
    <property type="entry name" value="Cupredoxins"/>
    <property type="match status" value="3"/>
</dbReference>
<dbReference type="EMBL" id="BAAALT010000111">
    <property type="protein sequence ID" value="GAA1811989.1"/>
    <property type="molecule type" value="Genomic_DNA"/>
</dbReference>
<evidence type="ECO:0000256" key="4">
    <source>
        <dbReference type="SAM" id="SignalP"/>
    </source>
</evidence>
<dbReference type="RefSeq" id="WP_344133264.1">
    <property type="nucleotide sequence ID" value="NZ_BAAALT010000111.1"/>
</dbReference>
<gene>
    <name evidence="7" type="ORF">GCM10009682_36680</name>
</gene>
<evidence type="ECO:0000256" key="3">
    <source>
        <dbReference type="ARBA" id="ARBA00023002"/>
    </source>
</evidence>
<sequence>MRRVLVVGFAVLFLLCGGGSAAAVWTWQGLEHNTAGKVDFVRPLAVPALAPSRLDERGRRVFELTARRGRHDFGNGPVATWGFNGDYLGPTLRAKRGEEVVVNVHNRLTEATTVHWHGMHLPAEADGGPLRMVDAPGTWSPTWRINQPAATLWYHPHPHGSTANQTYQGLAGMFILDDPATDVAALPHEYGVDDVPVIVQDKNFDGDHLKGRGGVFGAIGILGDTVVVNGTAAAFLDVTTDRVRLRLLNASNARVYDFGFADNREYDLVGTDGGLLAAPVTTRRVMLSPGERAEIVVAVRPGERVVLRSTPPTLGAGALSDRISGGHDTLDILQLRAAATLRATKPVPARLVDVPRFDRAAATRTRDFSLADTKINGQSMSMSRVDARVVKDTVEVWRVRNADGQPHTFHVHDVQFQVLSVGGKEPPAELRGWKDTIYLRGDVTYEIIMAFRDYADPNRAYMFHCHVLKHEDQGMMGQFVVVDQ</sequence>
<dbReference type="Proteomes" id="UP001500218">
    <property type="component" value="Unassembled WGS sequence"/>
</dbReference>
<dbReference type="InterPro" id="IPR008972">
    <property type="entry name" value="Cupredoxin"/>
</dbReference>